<proteinExistence type="predicted"/>
<protein>
    <recommendedName>
        <fullName evidence="3">Reverse transcriptase domain-containing protein</fullName>
    </recommendedName>
</protein>
<keyword evidence="2" id="KW-1185">Reference proteome</keyword>
<dbReference type="AlphaFoldDB" id="A0AAV7VWH9"/>
<accession>A0AAV7VWH9</accession>
<evidence type="ECO:0000313" key="1">
    <source>
        <dbReference type="EMBL" id="KAJ1205002.1"/>
    </source>
</evidence>
<dbReference type="Proteomes" id="UP001066276">
    <property type="component" value="Chromosome 1_2"/>
</dbReference>
<gene>
    <name evidence="1" type="ORF">NDU88_000437</name>
</gene>
<dbReference type="EMBL" id="JANPWB010000002">
    <property type="protein sequence ID" value="KAJ1205002.1"/>
    <property type="molecule type" value="Genomic_DNA"/>
</dbReference>
<evidence type="ECO:0008006" key="3">
    <source>
        <dbReference type="Google" id="ProtNLM"/>
    </source>
</evidence>
<comment type="caution">
    <text evidence="1">The sequence shown here is derived from an EMBL/GenBank/DDBJ whole genome shotgun (WGS) entry which is preliminary data.</text>
</comment>
<evidence type="ECO:0000313" key="2">
    <source>
        <dbReference type="Proteomes" id="UP001066276"/>
    </source>
</evidence>
<organism evidence="1 2">
    <name type="scientific">Pleurodeles waltl</name>
    <name type="common">Iberian ribbed newt</name>
    <dbReference type="NCBI Taxonomy" id="8319"/>
    <lineage>
        <taxon>Eukaryota</taxon>
        <taxon>Metazoa</taxon>
        <taxon>Chordata</taxon>
        <taxon>Craniata</taxon>
        <taxon>Vertebrata</taxon>
        <taxon>Euteleostomi</taxon>
        <taxon>Amphibia</taxon>
        <taxon>Batrachia</taxon>
        <taxon>Caudata</taxon>
        <taxon>Salamandroidea</taxon>
        <taxon>Salamandridae</taxon>
        <taxon>Pleurodelinae</taxon>
        <taxon>Pleurodeles</taxon>
    </lineage>
</organism>
<reference evidence="1" key="1">
    <citation type="journal article" date="2022" name="bioRxiv">
        <title>Sequencing and chromosome-scale assembly of the giantPleurodeles waltlgenome.</title>
        <authorList>
            <person name="Brown T."/>
            <person name="Elewa A."/>
            <person name="Iarovenko S."/>
            <person name="Subramanian E."/>
            <person name="Araus A.J."/>
            <person name="Petzold A."/>
            <person name="Susuki M."/>
            <person name="Suzuki K.-i.T."/>
            <person name="Hayashi T."/>
            <person name="Toyoda A."/>
            <person name="Oliveira C."/>
            <person name="Osipova E."/>
            <person name="Leigh N.D."/>
            <person name="Simon A."/>
            <person name="Yun M.H."/>
        </authorList>
    </citation>
    <scope>NUCLEOTIDE SEQUENCE</scope>
    <source>
        <strain evidence="1">20211129_DDA</strain>
        <tissue evidence="1">Liver</tissue>
    </source>
</reference>
<name>A0AAV7VWH9_PLEWA</name>
<sequence length="99" mass="11278">MEPFAEHIRQNQAIRDIPMGGRSHKIALYADDVLLYLTEVKISLVTVVNELRAFGEVAVFKTNLSKSSILNLTVMEKNVEDLRPHLPFVWAPQEIQYLG</sequence>